<dbReference type="AlphaFoldDB" id="A0A9N9IJF3"/>
<dbReference type="EMBL" id="CAJVPY010013318">
    <property type="protein sequence ID" value="CAG8739841.1"/>
    <property type="molecule type" value="Genomic_DNA"/>
</dbReference>
<accession>A0A9N9IJF3</accession>
<proteinExistence type="predicted"/>
<evidence type="ECO:0000256" key="1">
    <source>
        <dbReference type="SAM" id="Coils"/>
    </source>
</evidence>
<feature type="region of interest" description="Disordered" evidence="2">
    <location>
        <begin position="123"/>
        <end position="148"/>
    </location>
</feature>
<protein>
    <submittedName>
        <fullName evidence="3">18346_t:CDS:1</fullName>
    </submittedName>
</protein>
<keyword evidence="4" id="KW-1185">Reference proteome</keyword>
<feature type="coiled-coil region" evidence="1">
    <location>
        <begin position="33"/>
        <end position="60"/>
    </location>
</feature>
<dbReference type="Proteomes" id="UP000789405">
    <property type="component" value="Unassembled WGS sequence"/>
</dbReference>
<reference evidence="3" key="1">
    <citation type="submission" date="2021-06" db="EMBL/GenBank/DDBJ databases">
        <authorList>
            <person name="Kallberg Y."/>
            <person name="Tangrot J."/>
            <person name="Rosling A."/>
        </authorList>
    </citation>
    <scope>NUCLEOTIDE SEQUENCE</scope>
    <source>
        <strain evidence="3">MA453B</strain>
    </source>
</reference>
<gene>
    <name evidence="3" type="ORF">DERYTH_LOCUS15901</name>
</gene>
<name>A0A9N9IJF3_9GLOM</name>
<evidence type="ECO:0000313" key="3">
    <source>
        <dbReference type="EMBL" id="CAG8739841.1"/>
    </source>
</evidence>
<organism evidence="3 4">
    <name type="scientific">Dentiscutata erythropus</name>
    <dbReference type="NCBI Taxonomy" id="1348616"/>
    <lineage>
        <taxon>Eukaryota</taxon>
        <taxon>Fungi</taxon>
        <taxon>Fungi incertae sedis</taxon>
        <taxon>Mucoromycota</taxon>
        <taxon>Glomeromycotina</taxon>
        <taxon>Glomeromycetes</taxon>
        <taxon>Diversisporales</taxon>
        <taxon>Gigasporaceae</taxon>
        <taxon>Dentiscutata</taxon>
    </lineage>
</organism>
<keyword evidence="1" id="KW-0175">Coiled coil</keyword>
<feature type="compositionally biased region" description="Polar residues" evidence="2">
    <location>
        <begin position="129"/>
        <end position="145"/>
    </location>
</feature>
<sequence length="181" mass="21808">MEDLFENHLTSDKAIVKHEPENNQWFLINPSYIDRVYKTIENLEKQKKSFERSYKKLVEDGKWWDNFKEQDIVIINEFDDYKNSQQNLKKRKLEKTNPEINQISKKYHTTIKSDNRIKTDFDSEPEVQKNLSTNEVQKNSSTNKTNHQEFLNKNEKHIHVSEEYLVYENDLFEDDSDISND</sequence>
<evidence type="ECO:0000313" key="4">
    <source>
        <dbReference type="Proteomes" id="UP000789405"/>
    </source>
</evidence>
<evidence type="ECO:0000256" key="2">
    <source>
        <dbReference type="SAM" id="MobiDB-lite"/>
    </source>
</evidence>
<comment type="caution">
    <text evidence="3">The sequence shown here is derived from an EMBL/GenBank/DDBJ whole genome shotgun (WGS) entry which is preliminary data.</text>
</comment>